<sequence>MSMDTGAAACILVVEDEWLIGDLIEDILSEAGFRVCGPAGSVEQALLLLKNKTIDAAILDINLGTERSFPIAERLKEQGTPFMFMTGYTASEVPEEFSGSPIMSKPLAPVHLITAVQQLLHR</sequence>
<evidence type="ECO:0000313" key="5">
    <source>
        <dbReference type="Proteomes" id="UP000538147"/>
    </source>
</evidence>
<feature type="domain" description="Response regulatory" evidence="3">
    <location>
        <begin position="10"/>
        <end position="120"/>
    </location>
</feature>
<dbReference type="PROSITE" id="PS50110">
    <property type="entry name" value="RESPONSE_REGULATORY"/>
    <property type="match status" value="1"/>
</dbReference>
<keyword evidence="5" id="KW-1185">Reference proteome</keyword>
<dbReference type="GO" id="GO:0003677">
    <property type="term" value="F:DNA binding"/>
    <property type="evidence" value="ECO:0007669"/>
    <property type="project" value="UniProtKB-KW"/>
</dbReference>
<dbReference type="SMART" id="SM00448">
    <property type="entry name" value="REC"/>
    <property type="match status" value="1"/>
</dbReference>
<dbReference type="EMBL" id="JACIIV010000003">
    <property type="protein sequence ID" value="MBB6226317.1"/>
    <property type="molecule type" value="Genomic_DNA"/>
</dbReference>
<dbReference type="RefSeq" id="WP_184194800.1">
    <property type="nucleotide sequence ID" value="NZ_BMOX01000041.1"/>
</dbReference>
<evidence type="ECO:0000256" key="2">
    <source>
        <dbReference type="PROSITE-ProRule" id="PRU00169"/>
    </source>
</evidence>
<name>A0A841L0W0_9SPHN</name>
<keyword evidence="4" id="KW-0238">DNA-binding</keyword>
<feature type="modified residue" description="4-aspartylphosphate" evidence="2">
    <location>
        <position position="60"/>
    </location>
</feature>
<dbReference type="InterPro" id="IPR011006">
    <property type="entry name" value="CheY-like_superfamily"/>
</dbReference>
<reference evidence="4 5" key="1">
    <citation type="submission" date="2020-08" db="EMBL/GenBank/DDBJ databases">
        <title>Genomic Encyclopedia of Type Strains, Phase IV (KMG-IV): sequencing the most valuable type-strain genomes for metagenomic binning, comparative biology and taxonomic classification.</title>
        <authorList>
            <person name="Goeker M."/>
        </authorList>
    </citation>
    <scope>NUCLEOTIDE SEQUENCE [LARGE SCALE GENOMIC DNA]</scope>
    <source>
        <strain evidence="4 5">DSM 102189</strain>
    </source>
</reference>
<keyword evidence="1 2" id="KW-0597">Phosphoprotein</keyword>
<evidence type="ECO:0000259" key="3">
    <source>
        <dbReference type="PROSITE" id="PS50110"/>
    </source>
</evidence>
<dbReference type="Proteomes" id="UP000538147">
    <property type="component" value="Unassembled WGS sequence"/>
</dbReference>
<dbReference type="AlphaFoldDB" id="A0A841L0W0"/>
<comment type="caution">
    <text evidence="4">The sequence shown here is derived from an EMBL/GenBank/DDBJ whole genome shotgun (WGS) entry which is preliminary data.</text>
</comment>
<dbReference type="SUPFAM" id="SSF52172">
    <property type="entry name" value="CheY-like"/>
    <property type="match status" value="1"/>
</dbReference>
<proteinExistence type="predicted"/>
<dbReference type="Gene3D" id="3.40.50.2300">
    <property type="match status" value="1"/>
</dbReference>
<gene>
    <name evidence="4" type="ORF">FHS79_000471</name>
</gene>
<dbReference type="InterPro" id="IPR050595">
    <property type="entry name" value="Bact_response_regulator"/>
</dbReference>
<dbReference type="PANTHER" id="PTHR44591">
    <property type="entry name" value="STRESS RESPONSE REGULATOR PROTEIN 1"/>
    <property type="match status" value="1"/>
</dbReference>
<evidence type="ECO:0000256" key="1">
    <source>
        <dbReference type="ARBA" id="ARBA00022553"/>
    </source>
</evidence>
<dbReference type="Pfam" id="PF00072">
    <property type="entry name" value="Response_reg"/>
    <property type="match status" value="1"/>
</dbReference>
<organism evidence="4 5">
    <name type="scientific">Polymorphobacter multimanifer</name>
    <dbReference type="NCBI Taxonomy" id="1070431"/>
    <lineage>
        <taxon>Bacteria</taxon>
        <taxon>Pseudomonadati</taxon>
        <taxon>Pseudomonadota</taxon>
        <taxon>Alphaproteobacteria</taxon>
        <taxon>Sphingomonadales</taxon>
        <taxon>Sphingosinicellaceae</taxon>
        <taxon>Polymorphobacter</taxon>
    </lineage>
</organism>
<accession>A0A841L0W0</accession>
<dbReference type="InterPro" id="IPR001789">
    <property type="entry name" value="Sig_transdc_resp-reg_receiver"/>
</dbReference>
<evidence type="ECO:0000313" key="4">
    <source>
        <dbReference type="EMBL" id="MBB6226317.1"/>
    </source>
</evidence>
<dbReference type="GO" id="GO:0000160">
    <property type="term" value="P:phosphorelay signal transduction system"/>
    <property type="evidence" value="ECO:0007669"/>
    <property type="project" value="InterPro"/>
</dbReference>
<dbReference type="PANTHER" id="PTHR44591:SF24">
    <property type="entry name" value="PROTEIN-GLUTAMATE METHYLESTERASE_PROTEIN-GLUTAMINE GLUTAMINASE 1"/>
    <property type="match status" value="1"/>
</dbReference>
<protein>
    <submittedName>
        <fullName evidence="4">DNA-binding response OmpR family regulator</fullName>
    </submittedName>
</protein>